<evidence type="ECO:0000313" key="4">
    <source>
        <dbReference type="Proteomes" id="UP000030762"/>
    </source>
</evidence>
<feature type="compositionally biased region" description="Basic and acidic residues" evidence="2">
    <location>
        <begin position="41"/>
        <end position="54"/>
    </location>
</feature>
<dbReference type="GeneID" id="19942375"/>
<protein>
    <recommendedName>
        <fullName evidence="5">Lebercilin domain-containing protein</fullName>
    </recommendedName>
</protein>
<evidence type="ECO:0000256" key="2">
    <source>
        <dbReference type="SAM" id="MobiDB-lite"/>
    </source>
</evidence>
<feature type="region of interest" description="Disordered" evidence="2">
    <location>
        <begin position="327"/>
        <end position="379"/>
    </location>
</feature>
<evidence type="ECO:0000313" key="3">
    <source>
        <dbReference type="EMBL" id="EQC41690.1"/>
    </source>
</evidence>
<dbReference type="Proteomes" id="UP000030762">
    <property type="component" value="Unassembled WGS sequence"/>
</dbReference>
<reference evidence="3 4" key="1">
    <citation type="submission" date="2012-04" db="EMBL/GenBank/DDBJ databases">
        <title>The Genome Sequence of Saprolegnia declina VS20.</title>
        <authorList>
            <consortium name="The Broad Institute Genome Sequencing Platform"/>
            <person name="Russ C."/>
            <person name="Nusbaum C."/>
            <person name="Tyler B."/>
            <person name="van West P."/>
            <person name="Dieguez-Uribeondo J."/>
            <person name="de Bruijn I."/>
            <person name="Tripathy S."/>
            <person name="Jiang R."/>
            <person name="Young S.K."/>
            <person name="Zeng Q."/>
            <person name="Gargeya S."/>
            <person name="Fitzgerald M."/>
            <person name="Haas B."/>
            <person name="Abouelleil A."/>
            <person name="Alvarado L."/>
            <person name="Arachchi H.M."/>
            <person name="Berlin A."/>
            <person name="Chapman S.B."/>
            <person name="Goldberg J."/>
            <person name="Griggs A."/>
            <person name="Gujja S."/>
            <person name="Hansen M."/>
            <person name="Howarth C."/>
            <person name="Imamovic A."/>
            <person name="Larimer J."/>
            <person name="McCowen C."/>
            <person name="Montmayeur A."/>
            <person name="Murphy C."/>
            <person name="Neiman D."/>
            <person name="Pearson M."/>
            <person name="Priest M."/>
            <person name="Roberts A."/>
            <person name="Saif S."/>
            <person name="Shea T."/>
            <person name="Sisk P."/>
            <person name="Sykes S."/>
            <person name="Wortman J."/>
            <person name="Nusbaum C."/>
            <person name="Birren B."/>
        </authorList>
    </citation>
    <scope>NUCLEOTIDE SEQUENCE [LARGE SCALE GENOMIC DNA]</scope>
    <source>
        <strain evidence="3 4">VS20</strain>
    </source>
</reference>
<feature type="coiled-coil region" evidence="1">
    <location>
        <begin position="230"/>
        <end position="282"/>
    </location>
</feature>
<dbReference type="OrthoDB" id="74754at2759"/>
<evidence type="ECO:0008006" key="5">
    <source>
        <dbReference type="Google" id="ProtNLM"/>
    </source>
</evidence>
<organism evidence="3 4">
    <name type="scientific">Saprolegnia diclina (strain VS20)</name>
    <dbReference type="NCBI Taxonomy" id="1156394"/>
    <lineage>
        <taxon>Eukaryota</taxon>
        <taxon>Sar</taxon>
        <taxon>Stramenopiles</taxon>
        <taxon>Oomycota</taxon>
        <taxon>Saprolegniomycetes</taxon>
        <taxon>Saprolegniales</taxon>
        <taxon>Saprolegniaceae</taxon>
        <taxon>Saprolegnia</taxon>
    </lineage>
</organism>
<accession>T0R5K7</accession>
<evidence type="ECO:0000256" key="1">
    <source>
        <dbReference type="SAM" id="Coils"/>
    </source>
</evidence>
<keyword evidence="4" id="KW-1185">Reference proteome</keyword>
<dbReference type="eggNOG" id="ENOG502S56N">
    <property type="taxonomic scope" value="Eukaryota"/>
</dbReference>
<sequence length="379" mass="43189">MKKSTLSSGFTLGDCPIRAAAMDADVDYKDDSFDEGASSPEKARASPTKDDQTRDAVAVTAAKKVTTVNATTKKETELQFLQKKIGVYRKANETLRKELESLHSNDALVHLENKAREKQLLIEKLVHENRYLANLQRTQAKRIEELEALKEHFPAKHHSVMEELRVCKETFRMYKEREKAADERSAKLHQQVVDLTQRNKSLTEKIKAHESYKPPSDAAKDMDDGREDELLQLQARVAQLEKTKRLEKAKYDRIIKACEDQLDECKREMESFQAQLLDKEKELRLQVVQLKKLKRTLRELVVDTQTNQQLCSFLQGASVTSMTHRIVGPDGSAKKVPMPPPTLASDKRPARIQQSTRVAEPRSALRPEKSTDDEIQDDG</sequence>
<dbReference type="EMBL" id="JH767134">
    <property type="protein sequence ID" value="EQC41690.1"/>
    <property type="molecule type" value="Genomic_DNA"/>
</dbReference>
<dbReference type="VEuPathDB" id="FungiDB:SDRG_01648"/>
<gene>
    <name evidence="3" type="ORF">SDRG_01648</name>
</gene>
<feature type="region of interest" description="Disordered" evidence="2">
    <location>
        <begin position="29"/>
        <end position="55"/>
    </location>
</feature>
<feature type="coiled-coil region" evidence="1">
    <location>
        <begin position="78"/>
        <end position="152"/>
    </location>
</feature>
<keyword evidence="1" id="KW-0175">Coiled coil</keyword>
<feature type="compositionally biased region" description="Basic and acidic residues" evidence="2">
    <location>
        <begin position="359"/>
        <end position="372"/>
    </location>
</feature>
<proteinExistence type="predicted"/>
<name>T0R5K7_SAPDV</name>
<dbReference type="RefSeq" id="XP_008605404.1">
    <property type="nucleotide sequence ID" value="XM_008607182.1"/>
</dbReference>
<dbReference type="OMA" id="NTYMENE"/>
<dbReference type="AlphaFoldDB" id="T0R5K7"/>
<dbReference type="InParanoid" id="T0R5K7"/>